<dbReference type="InterPro" id="IPR001296">
    <property type="entry name" value="Glyco_trans_1"/>
</dbReference>
<dbReference type="CDD" id="cd01635">
    <property type="entry name" value="Glycosyltransferase_GTB-type"/>
    <property type="match status" value="1"/>
</dbReference>
<organism evidence="2 3">
    <name type="scientific">Epilithonimonas xixisoli</name>
    <dbReference type="NCBI Taxonomy" id="1476462"/>
    <lineage>
        <taxon>Bacteria</taxon>
        <taxon>Pseudomonadati</taxon>
        <taxon>Bacteroidota</taxon>
        <taxon>Flavobacteriia</taxon>
        <taxon>Flavobacteriales</taxon>
        <taxon>Weeksellaceae</taxon>
        <taxon>Chryseobacterium group</taxon>
        <taxon>Epilithonimonas</taxon>
    </lineage>
</organism>
<dbReference type="GO" id="GO:0016757">
    <property type="term" value="F:glycosyltransferase activity"/>
    <property type="evidence" value="ECO:0007669"/>
    <property type="project" value="InterPro"/>
</dbReference>
<dbReference type="PANTHER" id="PTHR46656:SF3">
    <property type="entry name" value="PUTATIVE-RELATED"/>
    <property type="match status" value="1"/>
</dbReference>
<keyword evidence="2" id="KW-0808">Transferase</keyword>
<reference evidence="2 3" key="1">
    <citation type="submission" date="2019-03" db="EMBL/GenBank/DDBJ databases">
        <title>Genomic Encyclopedia of Type Strains, Phase III (KMG-III): the genomes of soil and plant-associated and newly described type strains.</title>
        <authorList>
            <person name="Whitman W."/>
        </authorList>
    </citation>
    <scope>NUCLEOTIDE SEQUENCE [LARGE SCALE GENOMIC DNA]</scope>
    <source>
        <strain evidence="2 3">CGMCC 1.12802</strain>
    </source>
</reference>
<dbReference type="EMBL" id="SOEO01000003">
    <property type="protein sequence ID" value="TDX82631.1"/>
    <property type="molecule type" value="Genomic_DNA"/>
</dbReference>
<sequence length="429" mass="49189">MEEKFGINISGYINKDFGLGVAVRANINAVKTANIPFVVNDVNFSLLKEIKSGNHHIANLTEENPYNVNLIQVNFDNLNNFFSDKNKSYFEGKYNIGFWAWELDSLPEEAKPFFKILDEIWVPSNFCAEAISKDSTLPTLKVMHSIAMEESEFRRSEFDLSEEKFVFLTMFDYHSNIERKNPFATIEAYEKAFGKNDTKTLLVIKTSISTKFPTEKSKLLSRIADNKSIILIEEILETKKLQGLINICDCFVSLHRSEGFGLTMAEAMFFGKPVVATAFSANAEFMNINNSFLVKYNLISTGEIYYGSNDKNLWADPDIAHASELMKYIFENPKSSEIIAERGKADVRKELSPEKIGNQIKKRLHVIHKEILPFKSSSASQEVQLMQFENEILQKKIDKLRSLSSIKLKEGFKNFQNKITGKNRKYFWE</sequence>
<protein>
    <submittedName>
        <fullName evidence="2">Glycosyltransferase involved in cell wall biosynthesis</fullName>
    </submittedName>
</protein>
<dbReference type="RefSeq" id="WP_133945331.1">
    <property type="nucleotide sequence ID" value="NZ_SOEO01000003.1"/>
</dbReference>
<proteinExistence type="predicted"/>
<evidence type="ECO:0000313" key="3">
    <source>
        <dbReference type="Proteomes" id="UP000295313"/>
    </source>
</evidence>
<dbReference type="SUPFAM" id="SSF53756">
    <property type="entry name" value="UDP-Glycosyltransferase/glycogen phosphorylase"/>
    <property type="match status" value="1"/>
</dbReference>
<accession>A0A4R8ICG7</accession>
<name>A0A4R8ICG7_9FLAO</name>
<dbReference type="PANTHER" id="PTHR46656">
    <property type="entry name" value="PUTATIVE-RELATED"/>
    <property type="match status" value="1"/>
</dbReference>
<dbReference type="OrthoDB" id="9806653at2"/>
<keyword evidence="3" id="KW-1185">Reference proteome</keyword>
<gene>
    <name evidence="2" type="ORF">B0I22_2645</name>
</gene>
<dbReference type="Proteomes" id="UP000295313">
    <property type="component" value="Unassembled WGS sequence"/>
</dbReference>
<dbReference type="Pfam" id="PF00534">
    <property type="entry name" value="Glycos_transf_1"/>
    <property type="match status" value="1"/>
</dbReference>
<dbReference type="AlphaFoldDB" id="A0A4R8ICG7"/>
<evidence type="ECO:0000259" key="1">
    <source>
        <dbReference type="Pfam" id="PF00534"/>
    </source>
</evidence>
<comment type="caution">
    <text evidence="2">The sequence shown here is derived from an EMBL/GenBank/DDBJ whole genome shotgun (WGS) entry which is preliminary data.</text>
</comment>
<feature type="domain" description="Glycosyl transferase family 1" evidence="1">
    <location>
        <begin position="178"/>
        <end position="296"/>
    </location>
</feature>
<dbReference type="Gene3D" id="3.40.50.2000">
    <property type="entry name" value="Glycogen Phosphorylase B"/>
    <property type="match status" value="1"/>
</dbReference>
<evidence type="ECO:0000313" key="2">
    <source>
        <dbReference type="EMBL" id="TDX82631.1"/>
    </source>
</evidence>